<evidence type="ECO:0000313" key="3">
    <source>
        <dbReference type="Proteomes" id="UP000656732"/>
    </source>
</evidence>
<evidence type="ECO:0000313" key="2">
    <source>
        <dbReference type="EMBL" id="GGR00435.1"/>
    </source>
</evidence>
<accession>A0A918F4F9</accession>
<keyword evidence="1" id="KW-1133">Transmembrane helix</keyword>
<keyword evidence="1" id="KW-0812">Transmembrane</keyword>
<keyword evidence="1" id="KW-0472">Membrane</keyword>
<keyword evidence="3" id="KW-1185">Reference proteome</keyword>
<reference evidence="2" key="2">
    <citation type="submission" date="2020-09" db="EMBL/GenBank/DDBJ databases">
        <authorList>
            <person name="Sun Q."/>
            <person name="Ohkuma M."/>
        </authorList>
    </citation>
    <scope>NUCLEOTIDE SEQUENCE</scope>
    <source>
        <strain evidence="2">JCM 4403</strain>
    </source>
</reference>
<comment type="caution">
    <text evidence="2">The sequence shown here is derived from an EMBL/GenBank/DDBJ whole genome shotgun (WGS) entry which is preliminary data.</text>
</comment>
<organism evidence="2 3">
    <name type="scientific">Streptomyces pilosus</name>
    <dbReference type="NCBI Taxonomy" id="28893"/>
    <lineage>
        <taxon>Bacteria</taxon>
        <taxon>Bacillati</taxon>
        <taxon>Actinomycetota</taxon>
        <taxon>Actinomycetes</taxon>
        <taxon>Kitasatosporales</taxon>
        <taxon>Streptomycetaceae</taxon>
        <taxon>Streptomyces</taxon>
    </lineage>
</organism>
<dbReference type="Proteomes" id="UP000656732">
    <property type="component" value="Unassembled WGS sequence"/>
</dbReference>
<proteinExistence type="predicted"/>
<reference evidence="2" key="1">
    <citation type="journal article" date="2014" name="Int. J. Syst. Evol. Microbiol.">
        <title>Complete genome sequence of Corynebacterium casei LMG S-19264T (=DSM 44701T), isolated from a smear-ripened cheese.</title>
        <authorList>
            <consortium name="US DOE Joint Genome Institute (JGI-PGF)"/>
            <person name="Walter F."/>
            <person name="Albersmeier A."/>
            <person name="Kalinowski J."/>
            <person name="Ruckert C."/>
        </authorList>
    </citation>
    <scope>NUCLEOTIDE SEQUENCE</scope>
    <source>
        <strain evidence="2">JCM 4403</strain>
    </source>
</reference>
<dbReference type="EMBL" id="BMTU01000014">
    <property type="protein sequence ID" value="GGR00435.1"/>
    <property type="molecule type" value="Genomic_DNA"/>
</dbReference>
<feature type="transmembrane region" description="Helical" evidence="1">
    <location>
        <begin position="137"/>
        <end position="155"/>
    </location>
</feature>
<gene>
    <name evidence="2" type="ORF">GCM10010280_55400</name>
</gene>
<evidence type="ECO:0000256" key="1">
    <source>
        <dbReference type="SAM" id="Phobius"/>
    </source>
</evidence>
<dbReference type="AlphaFoldDB" id="A0A918F4F9"/>
<sequence>MGAFKRWLDRSLTAQAILLLVVGVAMGALLRRDEPPVSWFLHGGLYGAVAVTFLALQRRRLARAVGADPGEIARLNRGVRHREVPAEPGKREAMRRLVDVQLRQMEGARRWMPYWFAAMGFVAVAVLVLGIVTGTLVLPLVTALGVAGLCVWVLWMRRRSLDRLRHMRSALAAGSGRA</sequence>
<evidence type="ECO:0008006" key="4">
    <source>
        <dbReference type="Google" id="ProtNLM"/>
    </source>
</evidence>
<name>A0A918F4F9_9ACTN</name>
<feature type="transmembrane region" description="Helical" evidence="1">
    <location>
        <begin position="37"/>
        <end position="56"/>
    </location>
</feature>
<protein>
    <recommendedName>
        <fullName evidence="4">Transmembrane protein</fullName>
    </recommendedName>
</protein>
<feature type="transmembrane region" description="Helical" evidence="1">
    <location>
        <begin position="111"/>
        <end position="131"/>
    </location>
</feature>